<organism evidence="2">
    <name type="scientific">Davidia involucrata</name>
    <name type="common">Dove tree</name>
    <dbReference type="NCBI Taxonomy" id="16924"/>
    <lineage>
        <taxon>Eukaryota</taxon>
        <taxon>Viridiplantae</taxon>
        <taxon>Streptophyta</taxon>
        <taxon>Embryophyta</taxon>
        <taxon>Tracheophyta</taxon>
        <taxon>Spermatophyta</taxon>
        <taxon>Magnoliopsida</taxon>
        <taxon>eudicotyledons</taxon>
        <taxon>Gunneridae</taxon>
        <taxon>Pentapetalae</taxon>
        <taxon>asterids</taxon>
        <taxon>Cornales</taxon>
        <taxon>Nyssaceae</taxon>
        <taxon>Davidia</taxon>
    </lineage>
</organism>
<name>A0A5B6YYR1_DAVIN</name>
<protein>
    <recommendedName>
        <fullName evidence="3">Protein KAKU4</fullName>
    </recommendedName>
</protein>
<feature type="compositionally biased region" description="Basic and acidic residues" evidence="1">
    <location>
        <begin position="443"/>
        <end position="460"/>
    </location>
</feature>
<dbReference type="PANTHER" id="PTHR33416:SF17">
    <property type="entry name" value="PROTEIN KAKU4"/>
    <property type="match status" value="1"/>
</dbReference>
<feature type="compositionally biased region" description="Acidic residues" evidence="1">
    <location>
        <begin position="88"/>
        <end position="101"/>
    </location>
</feature>
<dbReference type="AlphaFoldDB" id="A0A5B6YYR1"/>
<dbReference type="GO" id="GO:0071763">
    <property type="term" value="P:nuclear membrane organization"/>
    <property type="evidence" value="ECO:0007669"/>
    <property type="project" value="TreeGrafter"/>
</dbReference>
<feature type="compositionally biased region" description="Low complexity" evidence="1">
    <location>
        <begin position="547"/>
        <end position="561"/>
    </location>
</feature>
<proteinExistence type="predicted"/>
<dbReference type="EMBL" id="GHES01006503">
    <property type="protein sequence ID" value="MPA37062.1"/>
    <property type="molecule type" value="Transcribed_RNA"/>
</dbReference>
<feature type="compositionally biased region" description="Low complexity" evidence="1">
    <location>
        <begin position="75"/>
        <end position="87"/>
    </location>
</feature>
<dbReference type="PANTHER" id="PTHR33416">
    <property type="entry name" value="NUCLEAR PORE COMPLEX PROTEIN NUP1"/>
    <property type="match status" value="1"/>
</dbReference>
<accession>A0A5B6YYR1</accession>
<gene>
    <name evidence="2" type="ORF">Din_006503</name>
</gene>
<feature type="region of interest" description="Disordered" evidence="1">
    <location>
        <begin position="547"/>
        <end position="601"/>
    </location>
</feature>
<feature type="region of interest" description="Disordered" evidence="1">
    <location>
        <begin position="72"/>
        <end position="103"/>
    </location>
</feature>
<reference evidence="2" key="1">
    <citation type="submission" date="2019-08" db="EMBL/GenBank/DDBJ databases">
        <title>Reference gene set and small RNA set construction with multiple tissues from Davidia involucrata Baill.</title>
        <authorList>
            <person name="Yang H."/>
            <person name="Zhou C."/>
            <person name="Li G."/>
            <person name="Wang J."/>
            <person name="Gao P."/>
            <person name="Wang M."/>
            <person name="Wang R."/>
            <person name="Zhao Y."/>
        </authorList>
    </citation>
    <scope>NUCLEOTIDE SEQUENCE</scope>
    <source>
        <tissue evidence="2">Mixed with DoveR01_LX</tissue>
    </source>
</reference>
<feature type="compositionally biased region" description="Polar residues" evidence="1">
    <location>
        <begin position="562"/>
        <end position="583"/>
    </location>
</feature>
<evidence type="ECO:0008006" key="3">
    <source>
        <dbReference type="Google" id="ProtNLM"/>
    </source>
</evidence>
<sequence length="601" mass="65080">MATISRARRTADTRSCGKMVRGRRITAAKTPYDRPTLPPPPPLQNPNWLTGLIFPTTRMIASGAGKLLSSVFAPDTSSSSSSSSDSDSGYEDDVDNDNDDYDILHGVDGLNKNGTSSETMKCSGKEPQLTVWNNETKRVIERLLMQETFSREECDRLIKIICSRVVDYSTIKEGQDARLSEMPSRTACNDIPDLCSKAVMEAKKWLEEKKMGSSSKSDLNHETCTFNSVELLHVTEGEVGSPVDMAKSYMQARPPWFSPSISHIDLKTPPPVGIELFKGETPYSVVGDSFSLSKKRDSLSTGSWNILEEIRRVRSKATEDMLRTVPYATTDLSPFALEAKTIQNSLVADKTEASTENEMYSNSLTAVKTIDASLNLAAGVTTSHVFPEMTQGDSRSDALPSNPAVSVSEQNQDLETIQIIEGGGAASESHHSTVLHIASNQHTDSRSSDRDCSTGKEVNESRGTPNANGLPSSGSSLSAGLVTKQNPRPSDENPIPVDSSHDNGLVGHPNPVSSSHDKSNNSVPVEETCQLLSEASIEVPVVNETNSIASGSQNSSSMRSSQELTQLNTKRSSRGKTSGITEKQQGRKLSGYNRKGRGRGK</sequence>
<evidence type="ECO:0000313" key="2">
    <source>
        <dbReference type="EMBL" id="MPA37062.1"/>
    </source>
</evidence>
<feature type="region of interest" description="Disordered" evidence="1">
    <location>
        <begin position="438"/>
        <end position="525"/>
    </location>
</feature>
<feature type="region of interest" description="Disordered" evidence="1">
    <location>
        <begin position="387"/>
        <end position="411"/>
    </location>
</feature>
<dbReference type="GO" id="GO:0005635">
    <property type="term" value="C:nuclear envelope"/>
    <property type="evidence" value="ECO:0007669"/>
    <property type="project" value="TreeGrafter"/>
</dbReference>
<feature type="region of interest" description="Disordered" evidence="1">
    <location>
        <begin position="1"/>
        <end position="44"/>
    </location>
</feature>
<evidence type="ECO:0000256" key="1">
    <source>
        <dbReference type="SAM" id="MobiDB-lite"/>
    </source>
</evidence>
<feature type="compositionally biased region" description="Low complexity" evidence="1">
    <location>
        <begin position="465"/>
        <end position="481"/>
    </location>
</feature>